<reference evidence="7 8" key="1">
    <citation type="submission" date="2021-02" db="EMBL/GenBank/DDBJ databases">
        <title>Variation within the Batrachochytrium salamandrivorans European outbreak.</title>
        <authorList>
            <person name="Kelly M."/>
            <person name="Pasmans F."/>
            <person name="Shea T.P."/>
            <person name="Munoz J.F."/>
            <person name="Carranza S."/>
            <person name="Cuomo C.A."/>
            <person name="Martel A."/>
        </authorList>
    </citation>
    <scope>NUCLEOTIDE SEQUENCE [LARGE SCALE GENOMIC DNA]</scope>
    <source>
        <strain evidence="7 8">AMFP18/2</strain>
    </source>
</reference>
<evidence type="ECO:0000256" key="4">
    <source>
        <dbReference type="SAM" id="Phobius"/>
    </source>
</evidence>
<dbReference type="InterPro" id="IPR012677">
    <property type="entry name" value="Nucleotide-bd_a/b_plait_sf"/>
</dbReference>
<keyword evidence="4" id="KW-0812">Transmembrane</keyword>
<dbReference type="Pfam" id="PF14995">
    <property type="entry name" value="TMEM107"/>
    <property type="match status" value="1"/>
</dbReference>
<feature type="transmembrane region" description="Helical" evidence="4">
    <location>
        <begin position="50"/>
        <end position="68"/>
    </location>
</feature>
<dbReference type="PANTHER" id="PTHR23147">
    <property type="entry name" value="SERINE/ARGININE RICH SPLICING FACTOR"/>
    <property type="match status" value="1"/>
</dbReference>
<keyword evidence="4" id="KW-1133">Transmembrane helix</keyword>
<dbReference type="Proteomes" id="UP001648503">
    <property type="component" value="Unassembled WGS sequence"/>
</dbReference>
<dbReference type="Pfam" id="PF00098">
    <property type="entry name" value="zf-CCHC"/>
    <property type="match status" value="1"/>
</dbReference>
<dbReference type="SUPFAM" id="SSF54928">
    <property type="entry name" value="RNA-binding domain, RBD"/>
    <property type="match status" value="1"/>
</dbReference>
<organism evidence="7 8">
    <name type="scientific">Batrachochytrium salamandrivorans</name>
    <dbReference type="NCBI Taxonomy" id="1357716"/>
    <lineage>
        <taxon>Eukaryota</taxon>
        <taxon>Fungi</taxon>
        <taxon>Fungi incertae sedis</taxon>
        <taxon>Chytridiomycota</taxon>
        <taxon>Chytridiomycota incertae sedis</taxon>
        <taxon>Chytridiomycetes</taxon>
        <taxon>Rhizophydiales</taxon>
        <taxon>Rhizophydiales incertae sedis</taxon>
        <taxon>Batrachochytrium</taxon>
    </lineage>
</organism>
<dbReference type="PROSITE" id="PS50158">
    <property type="entry name" value="ZF_CCHC"/>
    <property type="match status" value="1"/>
</dbReference>
<dbReference type="Pfam" id="PF00076">
    <property type="entry name" value="RRM_1"/>
    <property type="match status" value="1"/>
</dbReference>
<keyword evidence="1" id="KW-0862">Zinc</keyword>
<feature type="transmembrane region" description="Helical" evidence="4">
    <location>
        <begin position="20"/>
        <end position="38"/>
    </location>
</feature>
<dbReference type="InterPro" id="IPR029248">
    <property type="entry name" value="TMEM107"/>
</dbReference>
<evidence type="ECO:0000256" key="2">
    <source>
        <dbReference type="PROSITE-ProRule" id="PRU00176"/>
    </source>
</evidence>
<protein>
    <submittedName>
        <fullName evidence="7">Uncharacterized protein</fullName>
    </submittedName>
</protein>
<feature type="domain" description="CCHC-type" evidence="6">
    <location>
        <begin position="180"/>
        <end position="195"/>
    </location>
</feature>
<evidence type="ECO:0000259" key="5">
    <source>
        <dbReference type="PROSITE" id="PS50102"/>
    </source>
</evidence>
<evidence type="ECO:0000259" key="6">
    <source>
        <dbReference type="PROSITE" id="PS50158"/>
    </source>
</evidence>
<name>A0ABQ8F9X8_9FUNG</name>
<evidence type="ECO:0000313" key="8">
    <source>
        <dbReference type="Proteomes" id="UP001648503"/>
    </source>
</evidence>
<dbReference type="SUPFAM" id="SSF57756">
    <property type="entry name" value="Retrovirus zinc finger-like domains"/>
    <property type="match status" value="1"/>
</dbReference>
<keyword evidence="1" id="KW-0863">Zinc-finger</keyword>
<feature type="domain" description="RRM" evidence="5">
    <location>
        <begin position="92"/>
        <end position="168"/>
    </location>
</feature>
<keyword evidence="2" id="KW-0694">RNA-binding</keyword>
<feature type="compositionally biased region" description="Basic residues" evidence="3">
    <location>
        <begin position="275"/>
        <end position="289"/>
    </location>
</feature>
<dbReference type="InterPro" id="IPR035979">
    <property type="entry name" value="RBD_domain_sf"/>
</dbReference>
<keyword evidence="8" id="KW-1185">Reference proteome</keyword>
<feature type="compositionally biased region" description="Basic and acidic residues" evidence="3">
    <location>
        <begin position="202"/>
        <end position="274"/>
    </location>
</feature>
<proteinExistence type="predicted"/>
<feature type="transmembrane region" description="Helical" evidence="4">
    <location>
        <begin position="74"/>
        <end position="96"/>
    </location>
</feature>
<evidence type="ECO:0000313" key="7">
    <source>
        <dbReference type="EMBL" id="KAH6594674.1"/>
    </source>
</evidence>
<gene>
    <name evidence="7" type="ORF">BASA50_006352</name>
</gene>
<dbReference type="InterPro" id="IPR000504">
    <property type="entry name" value="RRM_dom"/>
</dbReference>
<evidence type="ECO:0000256" key="1">
    <source>
        <dbReference type="PROSITE-ProRule" id="PRU00047"/>
    </source>
</evidence>
<dbReference type="SMART" id="SM00360">
    <property type="entry name" value="RRM"/>
    <property type="match status" value="1"/>
</dbReference>
<dbReference type="PROSITE" id="PS50102">
    <property type="entry name" value="RRM"/>
    <property type="match status" value="1"/>
</dbReference>
<evidence type="ECO:0000256" key="3">
    <source>
        <dbReference type="SAM" id="MobiDB-lite"/>
    </source>
</evidence>
<dbReference type="Gene3D" id="3.30.70.330">
    <property type="match status" value="1"/>
</dbReference>
<dbReference type="InterPro" id="IPR050907">
    <property type="entry name" value="SRSF"/>
</dbReference>
<dbReference type="InterPro" id="IPR001878">
    <property type="entry name" value="Znf_CCHC"/>
</dbReference>
<feature type="region of interest" description="Disordered" evidence="3">
    <location>
        <begin position="191"/>
        <end position="289"/>
    </location>
</feature>
<dbReference type="Gene3D" id="4.10.60.10">
    <property type="entry name" value="Zinc finger, CCHC-type"/>
    <property type="match status" value="1"/>
</dbReference>
<keyword evidence="4" id="KW-0472">Membrane</keyword>
<comment type="caution">
    <text evidence="7">The sequence shown here is derived from an EMBL/GenBank/DDBJ whole genome shotgun (WGS) entry which is preliminary data.</text>
</comment>
<dbReference type="SMART" id="SM00343">
    <property type="entry name" value="ZnF_C2HC"/>
    <property type="match status" value="1"/>
</dbReference>
<dbReference type="EMBL" id="JAFCIX010000330">
    <property type="protein sequence ID" value="KAH6594674.1"/>
    <property type="molecule type" value="Genomic_DNA"/>
</dbReference>
<accession>A0ABQ8F9X8</accession>
<sequence length="289" mass="32258">MSALPISSTLDYRAFEQSLVAALILTWILFVIEFSGLLSGRTMFCTASSTIHIVAHAAGMISLSLFMTEGWHYITYWYIFIFCSQLQLIIMSVLFVGRVPEDARSTDLEEIFHKYGKIIRCDVKHGASISFGFVEYEDKRDAEDALKAGQEAEFELNGSKMYVEWAKAGGRRGGERSEGCFKCGESGHWARECPNGGGGGPGRDRGYDRGGDRGYDRGGDRGHDRGGDRGYDRGGDRGHDRGGDRGYDRGGDRGYDRGGDRGGDYDRRDRGRDRSPRRRERSKSASPRR</sequence>
<dbReference type="InterPro" id="IPR036875">
    <property type="entry name" value="Znf_CCHC_sf"/>
</dbReference>
<keyword evidence="1" id="KW-0479">Metal-binding</keyword>